<accession>A0AAP0KSW0</accession>
<sequence length="328" mass="35797">MRWRGCHGGRWRGAGKGRQREKRCLAANARQSQRRRSDARARRGARAVMAPANVAAAARVERRGATAWWRVAGPIDPRRDNNGGQGVVTSMKLDDAMDSDGFKWILERRPPLKAMGLRRYSRVSDAHSRRKQDVLEVSKPARELYSTFIALILLFIALISIIESAICVEWSIGNEDAEDDDATRCATTDGQRSSGPAAARGDGGRRDRGQRREQRRPAARAGSDGIQQWPARRRTSRRAAVAARRGSLRGGAVETRAARRAGSSGGRRRRRAAGSGATVTTAAARSDDGGVGAAATSARQRQQRGERRDGVVGPIGGVNRRMSMTQLR</sequence>
<feature type="compositionally biased region" description="Low complexity" evidence="1">
    <location>
        <begin position="273"/>
        <end position="284"/>
    </location>
</feature>
<dbReference type="EMBL" id="JBBNAG010000002">
    <property type="protein sequence ID" value="KAK9158082.1"/>
    <property type="molecule type" value="Genomic_DNA"/>
</dbReference>
<keyword evidence="2" id="KW-1133">Transmembrane helix</keyword>
<organism evidence="3 4">
    <name type="scientific">Stephania cephalantha</name>
    <dbReference type="NCBI Taxonomy" id="152367"/>
    <lineage>
        <taxon>Eukaryota</taxon>
        <taxon>Viridiplantae</taxon>
        <taxon>Streptophyta</taxon>
        <taxon>Embryophyta</taxon>
        <taxon>Tracheophyta</taxon>
        <taxon>Spermatophyta</taxon>
        <taxon>Magnoliopsida</taxon>
        <taxon>Ranunculales</taxon>
        <taxon>Menispermaceae</taxon>
        <taxon>Menispermoideae</taxon>
        <taxon>Cissampelideae</taxon>
        <taxon>Stephania</taxon>
    </lineage>
</organism>
<feature type="region of interest" description="Disordered" evidence="1">
    <location>
        <begin position="1"/>
        <end position="45"/>
    </location>
</feature>
<protein>
    <submittedName>
        <fullName evidence="3">Uncharacterized protein</fullName>
    </submittedName>
</protein>
<comment type="caution">
    <text evidence="3">The sequence shown here is derived from an EMBL/GenBank/DDBJ whole genome shotgun (WGS) entry which is preliminary data.</text>
</comment>
<feature type="compositionally biased region" description="Low complexity" evidence="1">
    <location>
        <begin position="238"/>
        <end position="255"/>
    </location>
</feature>
<feature type="transmembrane region" description="Helical" evidence="2">
    <location>
        <begin position="144"/>
        <end position="162"/>
    </location>
</feature>
<keyword evidence="2" id="KW-0812">Transmembrane</keyword>
<feature type="compositionally biased region" description="Basic and acidic residues" evidence="1">
    <location>
        <begin position="202"/>
        <end position="216"/>
    </location>
</feature>
<name>A0AAP0KSW0_9MAGN</name>
<evidence type="ECO:0000256" key="1">
    <source>
        <dbReference type="SAM" id="MobiDB-lite"/>
    </source>
</evidence>
<dbReference type="AlphaFoldDB" id="A0AAP0KSW0"/>
<evidence type="ECO:0000313" key="4">
    <source>
        <dbReference type="Proteomes" id="UP001419268"/>
    </source>
</evidence>
<gene>
    <name evidence="3" type="ORF">Scep_004656</name>
</gene>
<feature type="region of interest" description="Disordered" evidence="1">
    <location>
        <begin position="178"/>
        <end position="328"/>
    </location>
</feature>
<evidence type="ECO:0000256" key="2">
    <source>
        <dbReference type="SAM" id="Phobius"/>
    </source>
</evidence>
<keyword evidence="4" id="KW-1185">Reference proteome</keyword>
<proteinExistence type="predicted"/>
<keyword evidence="2" id="KW-0472">Membrane</keyword>
<evidence type="ECO:0000313" key="3">
    <source>
        <dbReference type="EMBL" id="KAK9158082.1"/>
    </source>
</evidence>
<feature type="compositionally biased region" description="Basic residues" evidence="1">
    <location>
        <begin position="1"/>
        <end position="21"/>
    </location>
</feature>
<dbReference type="Proteomes" id="UP001419268">
    <property type="component" value="Unassembled WGS sequence"/>
</dbReference>
<reference evidence="3 4" key="1">
    <citation type="submission" date="2024-01" db="EMBL/GenBank/DDBJ databases">
        <title>Genome assemblies of Stephania.</title>
        <authorList>
            <person name="Yang L."/>
        </authorList>
    </citation>
    <scope>NUCLEOTIDE SEQUENCE [LARGE SCALE GENOMIC DNA]</scope>
    <source>
        <strain evidence="3">JXDWG</strain>
        <tissue evidence="3">Leaf</tissue>
    </source>
</reference>